<evidence type="ECO:0000313" key="2">
    <source>
        <dbReference type="Proteomes" id="UP001345219"/>
    </source>
</evidence>
<dbReference type="AlphaFoldDB" id="A0AAN7PVW1"/>
<proteinExistence type="predicted"/>
<sequence length="92" mass="9933">MVKLGAFTREQAIQKVGEAHFNVMAAGKMNPRQTAAVSPVNWNASQMLGMKFAPTKTRAISPAVSMLNLTLSSSAKGFPWGNNRPSMLIRKG</sequence>
<protein>
    <submittedName>
        <fullName evidence="1">Uncharacterized protein</fullName>
    </submittedName>
</protein>
<dbReference type="EMBL" id="JAXIOK010000014">
    <property type="protein sequence ID" value="KAK4755147.1"/>
    <property type="molecule type" value="Genomic_DNA"/>
</dbReference>
<reference evidence="1 2" key="1">
    <citation type="journal article" date="2023" name="Hortic Res">
        <title>Pangenome of water caltrop reveals structural variations and asymmetric subgenome divergence after allopolyploidization.</title>
        <authorList>
            <person name="Zhang X."/>
            <person name="Chen Y."/>
            <person name="Wang L."/>
            <person name="Yuan Y."/>
            <person name="Fang M."/>
            <person name="Shi L."/>
            <person name="Lu R."/>
            <person name="Comes H.P."/>
            <person name="Ma Y."/>
            <person name="Chen Y."/>
            <person name="Huang G."/>
            <person name="Zhou Y."/>
            <person name="Zheng Z."/>
            <person name="Qiu Y."/>
        </authorList>
    </citation>
    <scope>NUCLEOTIDE SEQUENCE [LARGE SCALE GENOMIC DNA]</scope>
    <source>
        <tissue evidence="1">Roots</tissue>
    </source>
</reference>
<dbReference type="Proteomes" id="UP001345219">
    <property type="component" value="Chromosome 8"/>
</dbReference>
<name>A0AAN7PVW1_9MYRT</name>
<keyword evidence="2" id="KW-1185">Reference proteome</keyword>
<gene>
    <name evidence="1" type="ORF">SAY87_008904</name>
</gene>
<comment type="caution">
    <text evidence="1">The sequence shown here is derived from an EMBL/GenBank/DDBJ whole genome shotgun (WGS) entry which is preliminary data.</text>
</comment>
<evidence type="ECO:0000313" key="1">
    <source>
        <dbReference type="EMBL" id="KAK4755147.1"/>
    </source>
</evidence>
<organism evidence="1 2">
    <name type="scientific">Trapa incisa</name>
    <dbReference type="NCBI Taxonomy" id="236973"/>
    <lineage>
        <taxon>Eukaryota</taxon>
        <taxon>Viridiplantae</taxon>
        <taxon>Streptophyta</taxon>
        <taxon>Embryophyta</taxon>
        <taxon>Tracheophyta</taxon>
        <taxon>Spermatophyta</taxon>
        <taxon>Magnoliopsida</taxon>
        <taxon>eudicotyledons</taxon>
        <taxon>Gunneridae</taxon>
        <taxon>Pentapetalae</taxon>
        <taxon>rosids</taxon>
        <taxon>malvids</taxon>
        <taxon>Myrtales</taxon>
        <taxon>Lythraceae</taxon>
        <taxon>Trapa</taxon>
    </lineage>
</organism>
<accession>A0AAN7PVW1</accession>